<organism evidence="9 10">
    <name type="scientific">Scytalidium lignicola</name>
    <name type="common">Hyphomycete</name>
    <dbReference type="NCBI Taxonomy" id="5539"/>
    <lineage>
        <taxon>Eukaryota</taxon>
        <taxon>Fungi</taxon>
        <taxon>Dikarya</taxon>
        <taxon>Ascomycota</taxon>
        <taxon>Pezizomycotina</taxon>
        <taxon>Leotiomycetes</taxon>
        <taxon>Leotiomycetes incertae sedis</taxon>
        <taxon>Scytalidium</taxon>
    </lineage>
</organism>
<evidence type="ECO:0000259" key="6">
    <source>
        <dbReference type="Pfam" id="PF02770"/>
    </source>
</evidence>
<dbReference type="InterPro" id="IPR052904">
    <property type="entry name" value="Acyl-CoA_dehydrogenase-like"/>
</dbReference>
<feature type="domain" description="Acyl-CoA dehydrogenase 11-like C-terminal" evidence="8">
    <location>
        <begin position="505"/>
        <end position="619"/>
    </location>
</feature>
<evidence type="ECO:0008006" key="11">
    <source>
        <dbReference type="Google" id="ProtNLM"/>
    </source>
</evidence>
<evidence type="ECO:0000256" key="2">
    <source>
        <dbReference type="ARBA" id="ARBA00022630"/>
    </source>
</evidence>
<dbReference type="SUPFAM" id="SSF47203">
    <property type="entry name" value="Acyl-CoA dehydrogenase C-terminal domain-like"/>
    <property type="match status" value="1"/>
</dbReference>
<dbReference type="STRING" id="5539.A0A3E2HJN4"/>
<dbReference type="InterPro" id="IPR036250">
    <property type="entry name" value="AcylCo_DH-like_C"/>
</dbReference>
<comment type="caution">
    <text evidence="9">The sequence shown here is derived from an EMBL/GenBank/DDBJ whole genome shotgun (WGS) entry which is preliminary data.</text>
</comment>
<accession>A0A3E2HJN4</accession>
<evidence type="ECO:0000313" key="9">
    <source>
        <dbReference type="EMBL" id="RFU33617.1"/>
    </source>
</evidence>
<keyword evidence="2" id="KW-0285">Flavoprotein</keyword>
<dbReference type="Pfam" id="PF18158">
    <property type="entry name" value="AidB_N"/>
    <property type="match status" value="1"/>
</dbReference>
<dbReference type="OrthoDB" id="10251155at2759"/>
<dbReference type="AlphaFoldDB" id="A0A3E2HJN4"/>
<feature type="non-terminal residue" evidence="9">
    <location>
        <position position="789"/>
    </location>
</feature>
<feature type="compositionally biased region" description="Polar residues" evidence="4">
    <location>
        <begin position="779"/>
        <end position="789"/>
    </location>
</feature>
<evidence type="ECO:0000256" key="4">
    <source>
        <dbReference type="SAM" id="MobiDB-lite"/>
    </source>
</evidence>
<keyword evidence="3" id="KW-0274">FAD</keyword>
<dbReference type="InterPro" id="IPR053998">
    <property type="entry name" value="ACDH-11_C"/>
</dbReference>
<dbReference type="Proteomes" id="UP000258309">
    <property type="component" value="Unassembled WGS sequence"/>
</dbReference>
<dbReference type="Pfam" id="PF00441">
    <property type="entry name" value="Acyl-CoA_dh_1"/>
    <property type="match status" value="1"/>
</dbReference>
<sequence length="789" mass="86287">MATPRKASSANEGFFQSVPVIPNQFYDDVSVQRLVKFFLPGRVVEAATPDLAELGQEVISKQILDWVTDAEHNTPYVKGGGRDSFGQNASELVVTNGWTQLQNFGIERGMVATGYEGKYGDVTRVIQQLRNYLWVGSCGNVLCPSAMQDGAAKLFASHLSSTNLDPLRRRVFQRAFDHLISRDPKDAWTSGQWMTERTGGSDVSLTETIATYSPESTLSDEMLGPWSIDGFKWFSSATDSSMTVLLAQTPKGLSAFFAPMHRAPQTQQVLGSTTGRGLNGISISRLKNKFGTKSLPTGELELKDTRGYLIGDEGHGIKEIGAVLTMTRIYTAMSGVGYLGRGLGIAKAFAKVREVGAGKGRRVKLMNSPLHMNTLARITGNLHAMNLFLFFMSWLLGIDEHQGPVIGKAAAVEVLRPEAPSDVSLLLRALTSVLKAVLSKKSTYNLQECMEALGGVGYLDNTENEAINIARIFRDCCVLSIWEGTTDVLATDTLRMFKGRQGQKVLSALDRWVNKAVGRRDGVLAEEKKFIYQAWREIRKQLDEGDQSNLTSAARDIMFRVGDIIMGVLLVVDASSDMNPAFIHICKRYLKEAGISSGTTRAIVKTSKETLELDQLIVFGQAANKPYLHQSKLFSGNIDGFVSGSEEMSSAVSAIHSIQPVEVEINGSRAISESIGSITIRFAQGGAEYDCTALSRFLSRLEKVGSEWKMLTLECIYIRDSIVPTIPQSGSGNTFVMTDSGVTRMSYRCLGWLLESQGFPVGNKMPGVDDPESMKAVSDKNQSWLKAAA</sequence>
<feature type="domain" description="Adaptive response protein AidB N-terminal" evidence="7">
    <location>
        <begin position="44"/>
        <end position="157"/>
    </location>
</feature>
<dbReference type="GO" id="GO:0003995">
    <property type="term" value="F:acyl-CoA dehydrogenase activity"/>
    <property type="evidence" value="ECO:0007669"/>
    <property type="project" value="TreeGrafter"/>
</dbReference>
<dbReference type="InterPro" id="IPR032710">
    <property type="entry name" value="NTF2-like_dom_sf"/>
</dbReference>
<dbReference type="OMA" id="FQGAMFM"/>
<feature type="region of interest" description="Disordered" evidence="4">
    <location>
        <begin position="767"/>
        <end position="789"/>
    </location>
</feature>
<evidence type="ECO:0000313" key="10">
    <source>
        <dbReference type="Proteomes" id="UP000258309"/>
    </source>
</evidence>
<evidence type="ECO:0000259" key="8">
    <source>
        <dbReference type="Pfam" id="PF22217"/>
    </source>
</evidence>
<proteinExistence type="inferred from homology"/>
<dbReference type="SUPFAM" id="SSF54427">
    <property type="entry name" value="NTF2-like"/>
    <property type="match status" value="1"/>
</dbReference>
<reference evidence="9 10" key="1">
    <citation type="submission" date="2018-05" db="EMBL/GenBank/DDBJ databases">
        <title>Draft genome sequence of Scytalidium lignicola DSM 105466, a ubiquitous saprotrophic fungus.</title>
        <authorList>
            <person name="Buettner E."/>
            <person name="Gebauer A.M."/>
            <person name="Hofrichter M."/>
            <person name="Liers C."/>
            <person name="Kellner H."/>
        </authorList>
    </citation>
    <scope>NUCLEOTIDE SEQUENCE [LARGE SCALE GENOMIC DNA]</scope>
    <source>
        <strain evidence="9 10">DSM 105466</strain>
    </source>
</reference>
<feature type="domain" description="Acyl-CoA dehydrogenase/oxidase C-terminal" evidence="5">
    <location>
        <begin position="314"/>
        <end position="491"/>
    </location>
</feature>
<evidence type="ECO:0000256" key="1">
    <source>
        <dbReference type="ARBA" id="ARBA00009347"/>
    </source>
</evidence>
<dbReference type="InterPro" id="IPR041504">
    <property type="entry name" value="AidB_N"/>
</dbReference>
<dbReference type="PANTHER" id="PTHR42707">
    <property type="entry name" value="ACYL-COA DEHYDROGENASE"/>
    <property type="match status" value="1"/>
</dbReference>
<dbReference type="EMBL" id="NCSJ02000033">
    <property type="protein sequence ID" value="RFU33617.1"/>
    <property type="molecule type" value="Genomic_DNA"/>
</dbReference>
<gene>
    <name evidence="9" type="ORF">B7463_g2727</name>
</gene>
<evidence type="ECO:0000256" key="3">
    <source>
        <dbReference type="ARBA" id="ARBA00022827"/>
    </source>
</evidence>
<dbReference type="Gene3D" id="2.40.110.20">
    <property type="match status" value="1"/>
</dbReference>
<dbReference type="Pfam" id="PF02770">
    <property type="entry name" value="Acyl-CoA_dh_M"/>
    <property type="match status" value="1"/>
</dbReference>
<evidence type="ECO:0000259" key="7">
    <source>
        <dbReference type="Pfam" id="PF18158"/>
    </source>
</evidence>
<protein>
    <recommendedName>
        <fullName evidence="11">Acyl-CoA dehydrogenase/oxidase C-terminal domain-containing protein</fullName>
    </recommendedName>
</protein>
<dbReference type="InterPro" id="IPR009100">
    <property type="entry name" value="AcylCoA_DH/oxidase_NM_dom_sf"/>
</dbReference>
<feature type="non-terminal residue" evidence="9">
    <location>
        <position position="1"/>
    </location>
</feature>
<dbReference type="InterPro" id="IPR006091">
    <property type="entry name" value="Acyl-CoA_Oxase/DH_mid-dom"/>
</dbReference>
<dbReference type="PANTHER" id="PTHR42707:SF2">
    <property type="entry name" value="ACD11 DEHYDROGENASE"/>
    <property type="match status" value="1"/>
</dbReference>
<dbReference type="Gene3D" id="1.20.140.10">
    <property type="entry name" value="Butyryl-CoA Dehydrogenase, subunit A, domain 3"/>
    <property type="match status" value="1"/>
</dbReference>
<evidence type="ECO:0000259" key="5">
    <source>
        <dbReference type="Pfam" id="PF00441"/>
    </source>
</evidence>
<keyword evidence="10" id="KW-1185">Reference proteome</keyword>
<comment type="similarity">
    <text evidence="1">Belongs to the acyl-CoA dehydrogenase family.</text>
</comment>
<dbReference type="Pfam" id="PF22217">
    <property type="entry name" value="ACDH-11_C"/>
    <property type="match status" value="1"/>
</dbReference>
<dbReference type="SUPFAM" id="SSF56645">
    <property type="entry name" value="Acyl-CoA dehydrogenase NM domain-like"/>
    <property type="match status" value="1"/>
</dbReference>
<feature type="domain" description="Acyl-CoA oxidase/dehydrogenase middle" evidence="6">
    <location>
        <begin position="192"/>
        <end position="304"/>
    </location>
</feature>
<dbReference type="InterPro" id="IPR009075">
    <property type="entry name" value="AcylCo_DH/oxidase_C"/>
</dbReference>
<name>A0A3E2HJN4_SCYLI</name>